<dbReference type="InterPro" id="IPR036922">
    <property type="entry name" value="Rieske_2Fe-2S_sf"/>
</dbReference>
<dbReference type="Proteomes" id="UP000015388">
    <property type="component" value="Chromosome"/>
</dbReference>
<evidence type="ECO:0000256" key="1">
    <source>
        <dbReference type="ARBA" id="ARBA00022714"/>
    </source>
</evidence>
<dbReference type="PATRIC" id="fig|1224163.3.peg.1030"/>
<dbReference type="SUPFAM" id="SSF51905">
    <property type="entry name" value="FAD/NAD(P)-binding domain"/>
    <property type="match status" value="1"/>
</dbReference>
<evidence type="ECO:0000256" key="2">
    <source>
        <dbReference type="ARBA" id="ARBA00022723"/>
    </source>
</evidence>
<protein>
    <submittedName>
        <fullName evidence="6">Glycine/D-amino acid oxidase, deaminating</fullName>
    </submittedName>
</protein>
<dbReference type="RefSeq" id="WP_020934434.1">
    <property type="nucleotide sequence ID" value="NC_021915.1"/>
</dbReference>
<evidence type="ECO:0000313" key="7">
    <source>
        <dbReference type="Proteomes" id="UP000015388"/>
    </source>
</evidence>
<dbReference type="Gene3D" id="3.50.50.60">
    <property type="entry name" value="FAD/NAD(P)-binding domain"/>
    <property type="match status" value="1"/>
</dbReference>
<dbReference type="SUPFAM" id="SSF50022">
    <property type="entry name" value="ISP domain"/>
    <property type="match status" value="1"/>
</dbReference>
<dbReference type="GO" id="GO:0005737">
    <property type="term" value="C:cytoplasm"/>
    <property type="evidence" value="ECO:0007669"/>
    <property type="project" value="TreeGrafter"/>
</dbReference>
<keyword evidence="7" id="KW-1185">Reference proteome</keyword>
<dbReference type="Gene3D" id="3.30.9.10">
    <property type="entry name" value="D-Amino Acid Oxidase, subunit A, domain 2"/>
    <property type="match status" value="1"/>
</dbReference>
<dbReference type="GO" id="GO:0016705">
    <property type="term" value="F:oxidoreductase activity, acting on paired donors, with incorporation or reduction of molecular oxygen"/>
    <property type="evidence" value="ECO:0007669"/>
    <property type="project" value="UniProtKB-ARBA"/>
</dbReference>
<organism evidence="6 7">
    <name type="scientific">Corynebacterium maris DSM 45190</name>
    <dbReference type="NCBI Taxonomy" id="1224163"/>
    <lineage>
        <taxon>Bacteria</taxon>
        <taxon>Bacillati</taxon>
        <taxon>Actinomycetota</taxon>
        <taxon>Actinomycetes</taxon>
        <taxon>Mycobacteriales</taxon>
        <taxon>Corynebacteriaceae</taxon>
        <taxon>Corynebacterium</taxon>
    </lineage>
</organism>
<gene>
    <name evidence="6" type="ORF">B841_05140</name>
</gene>
<dbReference type="EMBL" id="CP003924">
    <property type="protein sequence ID" value="AGS34501.1"/>
    <property type="molecule type" value="Genomic_DNA"/>
</dbReference>
<dbReference type="InterPro" id="IPR006076">
    <property type="entry name" value="FAD-dep_OxRdtase"/>
</dbReference>
<dbReference type="HOGENOM" id="CLU_007884_15_0_11"/>
<keyword evidence="3" id="KW-0408">Iron</keyword>
<evidence type="ECO:0000259" key="5">
    <source>
        <dbReference type="PROSITE" id="PS51296"/>
    </source>
</evidence>
<keyword evidence="1" id="KW-0001">2Fe-2S</keyword>
<evidence type="ECO:0000256" key="3">
    <source>
        <dbReference type="ARBA" id="ARBA00023004"/>
    </source>
</evidence>
<keyword evidence="2" id="KW-0479">Metal-binding</keyword>
<dbReference type="eggNOG" id="COG0723">
    <property type="taxonomic scope" value="Bacteria"/>
</dbReference>
<evidence type="ECO:0000313" key="6">
    <source>
        <dbReference type="EMBL" id="AGS34501.1"/>
    </source>
</evidence>
<dbReference type="GO" id="GO:0046872">
    <property type="term" value="F:metal ion binding"/>
    <property type="evidence" value="ECO:0007669"/>
    <property type="project" value="UniProtKB-KW"/>
</dbReference>
<dbReference type="PANTHER" id="PTHR13847:SF274">
    <property type="entry name" value="RIESKE 2FE-2S IRON-SULFUR PROTEIN YHFW-RELATED"/>
    <property type="match status" value="1"/>
</dbReference>
<dbReference type="KEGG" id="cmd:B841_05140"/>
<dbReference type="STRING" id="1224163.B841_05140"/>
<evidence type="ECO:0000256" key="4">
    <source>
        <dbReference type="ARBA" id="ARBA00023014"/>
    </source>
</evidence>
<dbReference type="Pfam" id="PF00355">
    <property type="entry name" value="Rieske"/>
    <property type="match status" value="1"/>
</dbReference>
<dbReference type="Gene3D" id="2.102.10.10">
    <property type="entry name" value="Rieske [2Fe-2S] iron-sulphur domain"/>
    <property type="match status" value="1"/>
</dbReference>
<dbReference type="PANTHER" id="PTHR13847">
    <property type="entry name" value="SARCOSINE DEHYDROGENASE-RELATED"/>
    <property type="match status" value="1"/>
</dbReference>
<dbReference type="eggNOG" id="COG0665">
    <property type="taxonomic scope" value="Bacteria"/>
</dbReference>
<dbReference type="GO" id="GO:0051537">
    <property type="term" value="F:2 iron, 2 sulfur cluster binding"/>
    <property type="evidence" value="ECO:0007669"/>
    <property type="project" value="UniProtKB-KW"/>
</dbReference>
<name>S5TI07_9CORY</name>
<dbReference type="InterPro" id="IPR017941">
    <property type="entry name" value="Rieske_2Fe-2S"/>
</dbReference>
<feature type="domain" description="Rieske" evidence="5">
    <location>
        <begin position="418"/>
        <end position="465"/>
    </location>
</feature>
<dbReference type="PROSITE" id="PS51296">
    <property type="entry name" value="RIESKE"/>
    <property type="match status" value="1"/>
</dbReference>
<proteinExistence type="predicted"/>
<dbReference type="GO" id="GO:0004497">
    <property type="term" value="F:monooxygenase activity"/>
    <property type="evidence" value="ECO:0007669"/>
    <property type="project" value="UniProtKB-ARBA"/>
</dbReference>
<dbReference type="Pfam" id="PF01266">
    <property type="entry name" value="DAO"/>
    <property type="match status" value="1"/>
</dbReference>
<dbReference type="AlphaFoldDB" id="S5TI07"/>
<accession>S5TI07</accession>
<dbReference type="OrthoDB" id="9767869at2"/>
<sequence>MNTPFWPQPVTNHPVDFPADAHVDVAVVGAGFTGLITALLLAEEGRSVAVLEARGVGAGASGSTTAKTTLLQGIRLSTLARTHSIDVAADYLAAHRFGQGWLRHFCEDNAVDAHTVSAFTYAPTEDSVADIRREYEVAQELGLPVALHDNLLTPFPVHTAVELPEQFQLNPADLLTALARRVTDAGATVTEGARVTDLTADDEAGRVTVTTTAGDMTAGHVVLATATPILDKGTSTMSLVPERSYLCAYDPAPGSVLPDGMFLSVGSPGISLRTYLDGEEPRLLVGGAGHRTGQSRDTNEQIAEIDAWTDEHFPGARRTHSWSAQDYHPVGMVPLAETMSWGDGRVHFAGAYSKWGMTGAPAAARRVTDLILGRPEQISFGSPSVVGSAATTATQQTGAVTAQVSNIVDTVRDRNRQVSRVCPHMGGTLAWNEAEQSWDCPLHGSRFTADGALLEGPATQDLKRL</sequence>
<reference evidence="6 7" key="1">
    <citation type="submission" date="2012-11" db="EMBL/GenBank/DDBJ databases">
        <title>The complete genome sequence of Corynebacterium maris Coryn-1 (=DSM 45190).</title>
        <authorList>
            <person name="Schaffert L."/>
            <person name="Albersmeier A."/>
            <person name="Kalinowski J."/>
            <person name="Ruckert C."/>
        </authorList>
    </citation>
    <scope>NUCLEOTIDE SEQUENCE [LARGE SCALE GENOMIC DNA]</scope>
    <source>
        <strain evidence="7">Coryn-1</strain>
    </source>
</reference>
<keyword evidence="4" id="KW-0411">Iron-sulfur</keyword>
<dbReference type="InterPro" id="IPR036188">
    <property type="entry name" value="FAD/NAD-bd_sf"/>
</dbReference>